<dbReference type="PANTHER" id="PTHR46277">
    <property type="entry name" value="OS03G0850700 PROTEIN"/>
    <property type="match status" value="1"/>
</dbReference>
<feature type="compositionally biased region" description="Low complexity" evidence="1">
    <location>
        <begin position="113"/>
        <end position="122"/>
    </location>
</feature>
<gene>
    <name evidence="3" type="ORF">DBRI00130_LOCUS18323</name>
</gene>
<dbReference type="InterPro" id="IPR036273">
    <property type="entry name" value="CRAL/TRIO_N_dom_sf"/>
</dbReference>
<dbReference type="SUPFAM" id="SSF46938">
    <property type="entry name" value="CRAL/TRIO N-terminal domain"/>
    <property type="match status" value="1"/>
</dbReference>
<dbReference type="Pfam" id="PF00650">
    <property type="entry name" value="CRAL_TRIO"/>
    <property type="match status" value="1"/>
</dbReference>
<evidence type="ECO:0000259" key="2">
    <source>
        <dbReference type="PROSITE" id="PS50106"/>
    </source>
</evidence>
<dbReference type="PANTHER" id="PTHR46277:SF3">
    <property type="entry name" value="BINDING PROTEIN, PUTATIVE-RELATED"/>
    <property type="match status" value="1"/>
</dbReference>
<feature type="region of interest" description="Disordered" evidence="1">
    <location>
        <begin position="111"/>
        <end position="138"/>
    </location>
</feature>
<dbReference type="SUPFAM" id="SSF52087">
    <property type="entry name" value="CRAL/TRIO domain"/>
    <property type="match status" value="1"/>
</dbReference>
<protein>
    <recommendedName>
        <fullName evidence="2">PDZ domain-containing protein</fullName>
    </recommendedName>
</protein>
<dbReference type="Gene3D" id="3.40.525.10">
    <property type="entry name" value="CRAL-TRIO lipid binding domain"/>
    <property type="match status" value="1"/>
</dbReference>
<reference evidence="3" key="1">
    <citation type="submission" date="2021-01" db="EMBL/GenBank/DDBJ databases">
        <authorList>
            <person name="Corre E."/>
            <person name="Pelletier E."/>
            <person name="Niang G."/>
            <person name="Scheremetjew M."/>
            <person name="Finn R."/>
            <person name="Kale V."/>
            <person name="Holt S."/>
            <person name="Cochrane G."/>
            <person name="Meng A."/>
            <person name="Brown T."/>
            <person name="Cohen L."/>
        </authorList>
    </citation>
    <scope>NUCLEOTIDE SEQUENCE</scope>
    <source>
        <strain evidence="3">GSO104</strain>
    </source>
</reference>
<dbReference type="InterPro" id="IPR001478">
    <property type="entry name" value="PDZ"/>
</dbReference>
<dbReference type="InterPro" id="IPR036865">
    <property type="entry name" value="CRAL-TRIO_dom_sf"/>
</dbReference>
<feature type="domain" description="PDZ" evidence="2">
    <location>
        <begin position="24"/>
        <end position="88"/>
    </location>
</feature>
<sequence length="449" mass="50308">MMTTAKTNPSLFVSTSNDKPKLLTISFASDPSASLGAQLLSHDKGLVEDMFNPAYASILRLVDGETIAKKSGVAIGDAIVAVNGEGFRRLAPEYDESQLEHITAAVNGISLHNNNNNNNENSGNDDEDAKKQKNRVVSENKNNDSYNLLLTKIKSIKKAADPKQPLLLSLERYGWDSKVNAWRRFLIARNGDVAAATKMMTAHTTWKHKTFPIDISDKNVQNVIQSKSVCEIDVPKNDLPPTVYVNFAKLQELDSHEGVVKAFIICTETLLARASDPRFPLTCQFIDLSNVRIASGFRVDILKQVYGAFEPNYPETLSKMVMYPVSKMVVSFFRTVHIYLHMVNTHTLSLSLGSHFIQHGKCASNIYTSHDNQFKMYASLSLSLLWCVDMEKCTQASTASMMLNFVNENTRKKFIITDNLEKVCQELGWDKKEVDECGGITQFMHRHEK</sequence>
<evidence type="ECO:0000256" key="1">
    <source>
        <dbReference type="SAM" id="MobiDB-lite"/>
    </source>
</evidence>
<dbReference type="PROSITE" id="PS50106">
    <property type="entry name" value="PDZ"/>
    <property type="match status" value="1"/>
</dbReference>
<evidence type="ECO:0000313" key="3">
    <source>
        <dbReference type="EMBL" id="CAE4613752.1"/>
    </source>
</evidence>
<proteinExistence type="predicted"/>
<accession>A0A7S4RGG0</accession>
<dbReference type="AlphaFoldDB" id="A0A7S4RGG0"/>
<feature type="compositionally biased region" description="Basic and acidic residues" evidence="1">
    <location>
        <begin position="128"/>
        <end position="138"/>
    </location>
</feature>
<dbReference type="InterPro" id="IPR001251">
    <property type="entry name" value="CRAL-TRIO_dom"/>
</dbReference>
<organism evidence="3">
    <name type="scientific">Ditylum brightwellii</name>
    <dbReference type="NCBI Taxonomy" id="49249"/>
    <lineage>
        <taxon>Eukaryota</taxon>
        <taxon>Sar</taxon>
        <taxon>Stramenopiles</taxon>
        <taxon>Ochrophyta</taxon>
        <taxon>Bacillariophyta</taxon>
        <taxon>Mediophyceae</taxon>
        <taxon>Lithodesmiophycidae</taxon>
        <taxon>Lithodesmiales</taxon>
        <taxon>Lithodesmiaceae</taxon>
        <taxon>Ditylum</taxon>
    </lineage>
</organism>
<name>A0A7S4RGG0_9STRA</name>
<dbReference type="EMBL" id="HBNS01023179">
    <property type="protein sequence ID" value="CAE4613752.1"/>
    <property type="molecule type" value="Transcribed_RNA"/>
</dbReference>